<dbReference type="STRING" id="149040.A0A132BA30"/>
<dbReference type="GO" id="GO:0006357">
    <property type="term" value="P:regulation of transcription by RNA polymerase II"/>
    <property type="evidence" value="ECO:0007669"/>
    <property type="project" value="InterPro"/>
</dbReference>
<feature type="non-terminal residue" evidence="10">
    <location>
        <position position="599"/>
    </location>
</feature>
<evidence type="ECO:0000256" key="1">
    <source>
        <dbReference type="ARBA" id="ARBA00004123"/>
    </source>
</evidence>
<dbReference type="AlphaFoldDB" id="A0A132BA30"/>
<evidence type="ECO:0000256" key="2">
    <source>
        <dbReference type="ARBA" id="ARBA00005635"/>
    </source>
</evidence>
<evidence type="ECO:0000256" key="4">
    <source>
        <dbReference type="ARBA" id="ARBA00023015"/>
    </source>
</evidence>
<dbReference type="PANTHER" id="PTHR13114">
    <property type="entry name" value="MEDIATOR OF RNA POLYMERASE II TRANSCRIPTION SUBUNIT 17"/>
    <property type="match status" value="1"/>
</dbReference>
<dbReference type="GO" id="GO:0003712">
    <property type="term" value="F:transcription coregulator activity"/>
    <property type="evidence" value="ECO:0007669"/>
    <property type="project" value="InterPro"/>
</dbReference>
<evidence type="ECO:0000256" key="6">
    <source>
        <dbReference type="ARBA" id="ARBA00023242"/>
    </source>
</evidence>
<keyword evidence="6 8" id="KW-0539">Nucleus</keyword>
<keyword evidence="4 8" id="KW-0805">Transcription regulation</keyword>
<feature type="compositionally biased region" description="Acidic residues" evidence="9">
    <location>
        <begin position="55"/>
        <end position="73"/>
    </location>
</feature>
<reference evidence="10 11" key="1">
    <citation type="submission" date="2015-10" db="EMBL/GenBank/DDBJ databases">
        <title>Full genome of DAOMC 229536 Phialocephala scopiformis, a fungal endophyte of spruce producing the potent anti-insectan compound rugulosin.</title>
        <authorList>
            <consortium name="DOE Joint Genome Institute"/>
            <person name="Walker A.K."/>
            <person name="Frasz S.L."/>
            <person name="Seifert K.A."/>
            <person name="Miller J.D."/>
            <person name="Mondo S.J."/>
            <person name="Labutti K."/>
            <person name="Lipzen A."/>
            <person name="Dockter R."/>
            <person name="Kennedy M."/>
            <person name="Grigoriev I.V."/>
            <person name="Spatafora J.W."/>
        </authorList>
    </citation>
    <scope>NUCLEOTIDE SEQUENCE [LARGE SCALE GENOMIC DNA]</scope>
    <source>
        <strain evidence="10 11">CBS 120377</strain>
    </source>
</reference>
<evidence type="ECO:0000256" key="9">
    <source>
        <dbReference type="SAM" id="MobiDB-lite"/>
    </source>
</evidence>
<comment type="similarity">
    <text evidence="2 8">Belongs to the Mediator complex subunit 17 family.</text>
</comment>
<keyword evidence="11" id="KW-1185">Reference proteome</keyword>
<evidence type="ECO:0000313" key="10">
    <source>
        <dbReference type="EMBL" id="KUJ09258.1"/>
    </source>
</evidence>
<dbReference type="Proteomes" id="UP000070700">
    <property type="component" value="Unassembled WGS sequence"/>
</dbReference>
<comment type="subcellular location">
    <subcellularLocation>
        <location evidence="1 8">Nucleus</location>
    </subcellularLocation>
</comment>
<comment type="function">
    <text evidence="8">Component of the Mediator complex, a coactivator involved in the regulated transcription of nearly all RNA polymerase II-dependent genes. Mediator functions as a bridge to convey information from gene-specific regulatory proteins to the basal RNA polymerase II transcription machinery. Mediator is recruited to promoters by direct interactions with regulatory proteins and serves as a scaffold for the assembly of a functional preinitiation complex with RNA polymerase II and the general transcription factors.</text>
</comment>
<dbReference type="GO" id="GO:0016592">
    <property type="term" value="C:mediator complex"/>
    <property type="evidence" value="ECO:0007669"/>
    <property type="project" value="InterPro"/>
</dbReference>
<keyword evidence="8" id="KW-0010">Activator</keyword>
<proteinExistence type="inferred from homology"/>
<evidence type="ECO:0000256" key="5">
    <source>
        <dbReference type="ARBA" id="ARBA00023163"/>
    </source>
</evidence>
<dbReference type="GeneID" id="28825799"/>
<dbReference type="FunCoup" id="A0A132BA30">
    <property type="interactions" value="147"/>
</dbReference>
<dbReference type="KEGG" id="psco:LY89DRAFT_690314"/>
<protein>
    <recommendedName>
        <fullName evidence="3 8">Mediator of RNA polymerase II transcription subunit 17</fullName>
    </recommendedName>
    <alternativeName>
        <fullName evidence="7 8">Mediator complex subunit 17</fullName>
    </alternativeName>
</protein>
<dbReference type="GO" id="GO:0070847">
    <property type="term" value="C:core mediator complex"/>
    <property type="evidence" value="ECO:0007669"/>
    <property type="project" value="TreeGrafter"/>
</dbReference>
<feature type="region of interest" description="Disordered" evidence="9">
    <location>
        <begin position="55"/>
        <end position="74"/>
    </location>
</feature>
<dbReference type="InParanoid" id="A0A132BA30"/>
<dbReference type="InterPro" id="IPR019313">
    <property type="entry name" value="Mediator_Med17"/>
</dbReference>
<evidence type="ECO:0000256" key="7">
    <source>
        <dbReference type="ARBA" id="ARBA00032014"/>
    </source>
</evidence>
<gene>
    <name evidence="8" type="primary">MED17</name>
    <name evidence="10" type="ORF">LY89DRAFT_690314</name>
</gene>
<sequence>MDSTLNDIPVSLRSWPSIANDSNALPTLIQRINIERGGFLNITEESLRQEIADEELNGQDEEDSSSSDEEDEPDKLKALMAAREELLKEIEQAHQSSLFALDFISLLLTKDAPIQAMYTMSPYLQEMIPPKTLGADKLAATKLTEAQKADNKQIAKGWKAQSLDNAVDSILASATRLEKEIEHETKYWEQVLAVSDNGWAVCRLPNEKHTLGVRYGFSEASPAFKNRSLAVLRRNADGSISLDQGIAETEPKTLRVRIQVDGEYTGISTIPKAVPEDAPIESLILQARNTVFAEELWQELNREARSLAPIQAKDDTLIYQLSKTKTIVLDLVSLNESRITSTNDTDKSIAEGLYLALNLLLSYSHRQNYRRRTQPRKPISPQKEPPPPILLLRGVLTRLAYQESITALHSLLGPLCSVLKDASITPPSSYTLIPNVGKPPSILTNAEKTIMSLISQLEAKVTLSITANTTINITLNTYLNPTNSLFHVSLANPDDPLHLTCPPYTPYSSFEALRDYIFQATACALASTLIPSLIPVSNVHSPPANGTTKQKEEKDWVQTAQPSLLTNPNTQKQLSISVRAREANRGSIYFGKSGISLDV</sequence>
<dbReference type="EMBL" id="KQ947432">
    <property type="protein sequence ID" value="KUJ09258.1"/>
    <property type="molecule type" value="Genomic_DNA"/>
</dbReference>
<dbReference type="Gene3D" id="6.10.250.2620">
    <property type="match status" value="1"/>
</dbReference>
<evidence type="ECO:0000256" key="3">
    <source>
        <dbReference type="ARBA" id="ARBA00019610"/>
    </source>
</evidence>
<accession>A0A132BA30</accession>
<evidence type="ECO:0000256" key="8">
    <source>
        <dbReference type="RuleBase" id="RU364140"/>
    </source>
</evidence>
<dbReference type="RefSeq" id="XP_018063613.1">
    <property type="nucleotide sequence ID" value="XM_018216073.1"/>
</dbReference>
<keyword evidence="5 8" id="KW-0804">Transcription</keyword>
<organism evidence="10 11">
    <name type="scientific">Mollisia scopiformis</name>
    <name type="common">Conifer needle endophyte fungus</name>
    <name type="synonym">Phialocephala scopiformis</name>
    <dbReference type="NCBI Taxonomy" id="149040"/>
    <lineage>
        <taxon>Eukaryota</taxon>
        <taxon>Fungi</taxon>
        <taxon>Dikarya</taxon>
        <taxon>Ascomycota</taxon>
        <taxon>Pezizomycotina</taxon>
        <taxon>Leotiomycetes</taxon>
        <taxon>Helotiales</taxon>
        <taxon>Mollisiaceae</taxon>
        <taxon>Mollisia</taxon>
    </lineage>
</organism>
<name>A0A132BA30_MOLSC</name>
<dbReference type="Pfam" id="PF10156">
    <property type="entry name" value="Med17"/>
    <property type="match status" value="1"/>
</dbReference>
<dbReference type="OrthoDB" id="5319830at2759"/>
<dbReference type="PANTHER" id="PTHR13114:SF7">
    <property type="entry name" value="MEDIATOR OF RNA POLYMERASE II TRANSCRIPTION SUBUNIT 17"/>
    <property type="match status" value="1"/>
</dbReference>
<comment type="subunit">
    <text evidence="8">Component of the Mediator complex.</text>
</comment>
<evidence type="ECO:0000313" key="11">
    <source>
        <dbReference type="Proteomes" id="UP000070700"/>
    </source>
</evidence>